<dbReference type="GO" id="GO:0005739">
    <property type="term" value="C:mitochondrion"/>
    <property type="evidence" value="ECO:0007669"/>
    <property type="project" value="UniProtKB-SubCell"/>
</dbReference>
<organism evidence="11">
    <name type="scientific">Nippostrongylus brasiliensis</name>
    <name type="common">Rat hookworm</name>
    <dbReference type="NCBI Taxonomy" id="27835"/>
    <lineage>
        <taxon>Eukaryota</taxon>
        <taxon>Metazoa</taxon>
        <taxon>Ecdysozoa</taxon>
        <taxon>Nematoda</taxon>
        <taxon>Chromadorea</taxon>
        <taxon>Rhabditida</taxon>
        <taxon>Rhabditina</taxon>
        <taxon>Rhabditomorpha</taxon>
        <taxon>Strongyloidea</taxon>
        <taxon>Heligmosomidae</taxon>
        <taxon>Nippostrongylus</taxon>
    </lineage>
</organism>
<dbReference type="Pfam" id="PF00238">
    <property type="entry name" value="Ribosomal_L14"/>
    <property type="match status" value="1"/>
</dbReference>
<dbReference type="PANTHER" id="PTHR21037">
    <property type="entry name" value="39S RIBOSOMAL PROTEIN L14, MITOCHONDRIAL"/>
    <property type="match status" value="1"/>
</dbReference>
<keyword evidence="5" id="KW-0496">Mitochondrion</keyword>
<dbReference type="OMA" id="LMPIPAI"/>
<evidence type="ECO:0000256" key="4">
    <source>
        <dbReference type="ARBA" id="ARBA00022980"/>
    </source>
</evidence>
<evidence type="ECO:0000313" key="10">
    <source>
        <dbReference type="Proteomes" id="UP000271162"/>
    </source>
</evidence>
<dbReference type="Pfam" id="PF17653">
    <property type="entry name" value="DUF5522"/>
    <property type="match status" value="1"/>
</dbReference>
<keyword evidence="10" id="KW-1185">Reference proteome</keyword>
<evidence type="ECO:0000313" key="9">
    <source>
        <dbReference type="EMBL" id="VDL84583.1"/>
    </source>
</evidence>
<dbReference type="CDD" id="cd00337">
    <property type="entry name" value="Ribosomal_uL14"/>
    <property type="match status" value="1"/>
</dbReference>
<evidence type="ECO:0000256" key="2">
    <source>
        <dbReference type="ARBA" id="ARBA00010745"/>
    </source>
</evidence>
<reference evidence="9 10" key="2">
    <citation type="submission" date="2018-11" db="EMBL/GenBank/DDBJ databases">
        <authorList>
            <consortium name="Pathogen Informatics"/>
        </authorList>
    </citation>
    <scope>NUCLEOTIDE SEQUENCE [LARGE SCALE GENOMIC DNA]</scope>
</reference>
<keyword evidence="4" id="KW-0689">Ribosomal protein</keyword>
<dbReference type="InterPro" id="IPR036853">
    <property type="entry name" value="Ribosomal_uL14_sf"/>
</dbReference>
<dbReference type="PANTHER" id="PTHR21037:SF3">
    <property type="entry name" value="LARGE RIBOSOMAL SUBUNIT PROTEIN UL14M"/>
    <property type="match status" value="1"/>
</dbReference>
<evidence type="ECO:0000256" key="3">
    <source>
        <dbReference type="ARBA" id="ARBA00022946"/>
    </source>
</evidence>
<dbReference type="SUPFAM" id="SSF50193">
    <property type="entry name" value="Ribosomal protein L14"/>
    <property type="match status" value="1"/>
</dbReference>
<gene>
    <name evidence="9" type="ORF">NBR_LOCUS20845</name>
</gene>
<dbReference type="AlphaFoldDB" id="A0A0N4YUC0"/>
<dbReference type="STRING" id="27835.A0A0N4YUC0"/>
<dbReference type="Gene3D" id="2.40.150.20">
    <property type="entry name" value="Ribosomal protein L14"/>
    <property type="match status" value="1"/>
</dbReference>
<proteinExistence type="inferred from homology"/>
<dbReference type="GO" id="GO:0006412">
    <property type="term" value="P:translation"/>
    <property type="evidence" value="ECO:0007669"/>
    <property type="project" value="InterPro"/>
</dbReference>
<reference evidence="11" key="1">
    <citation type="submission" date="2017-02" db="UniProtKB">
        <authorList>
            <consortium name="WormBaseParasite"/>
        </authorList>
    </citation>
    <scope>IDENTIFICATION</scope>
</reference>
<evidence type="ECO:0000256" key="8">
    <source>
        <dbReference type="ARBA" id="ARBA00042938"/>
    </source>
</evidence>
<dbReference type="GO" id="GO:1990904">
    <property type="term" value="C:ribonucleoprotein complex"/>
    <property type="evidence" value="ECO:0007669"/>
    <property type="project" value="UniProtKB-KW"/>
</dbReference>
<evidence type="ECO:0000256" key="5">
    <source>
        <dbReference type="ARBA" id="ARBA00023128"/>
    </source>
</evidence>
<dbReference type="InterPro" id="IPR040807">
    <property type="entry name" value="DUF5522"/>
</dbReference>
<evidence type="ECO:0000256" key="6">
    <source>
        <dbReference type="ARBA" id="ARBA00023274"/>
    </source>
</evidence>
<dbReference type="EMBL" id="UYSL01025587">
    <property type="protein sequence ID" value="VDL84583.1"/>
    <property type="molecule type" value="Genomic_DNA"/>
</dbReference>
<evidence type="ECO:0000256" key="7">
    <source>
        <dbReference type="ARBA" id="ARBA00040118"/>
    </source>
</evidence>
<keyword evidence="3" id="KW-0809">Transit peptide</keyword>
<evidence type="ECO:0000256" key="1">
    <source>
        <dbReference type="ARBA" id="ARBA00004173"/>
    </source>
</evidence>
<dbReference type="SMART" id="SM01374">
    <property type="entry name" value="Ribosomal_L14"/>
    <property type="match status" value="1"/>
</dbReference>
<protein>
    <recommendedName>
        <fullName evidence="7">Large ribosomal subunit protein uL14m</fullName>
    </recommendedName>
    <alternativeName>
        <fullName evidence="8">39S ribosomal protein L14, mitochondrial</fullName>
    </alternativeName>
</protein>
<dbReference type="GO" id="GO:0003735">
    <property type="term" value="F:structural constituent of ribosome"/>
    <property type="evidence" value="ECO:0007669"/>
    <property type="project" value="InterPro"/>
</dbReference>
<dbReference type="InterPro" id="IPR000218">
    <property type="entry name" value="Ribosomal_uL14"/>
</dbReference>
<name>A0A0N4YUC0_NIPBR</name>
<dbReference type="GO" id="GO:0005840">
    <property type="term" value="C:ribosome"/>
    <property type="evidence" value="ECO:0007669"/>
    <property type="project" value="UniProtKB-KW"/>
</dbReference>
<comment type="similarity">
    <text evidence="2">Belongs to the universal ribosomal protein uL14 family.</text>
</comment>
<accession>A0A0N4YUC0</accession>
<keyword evidence="6" id="KW-0687">Ribonucleoprotein</keyword>
<sequence>MDLARRLVQCSSTTARLLEKIYIPTATSVQFASGRWWPQPDSRRHLCTVVAGTKSDIVVSTSKGDIRLVKEEAAPHYYKPKGEGETGFALVPWKNGEQIANYVLFEASMNKCKVPWNDYNRLTKDERTIYMAHLKAVEERKLSYKDPFTGYVVFTVSQHLHRGSCCGNGCRHCPYSHEKCTDLVKKKLNYEMSKHRTRPPVMGIHRRTRCNVVDNSALGKEAHVSGKRAYCIDVYKQGRRKKHLPHATLGDKILVAVRGQMRKAYVVGANTHVHLRKHGVPVTDTNNIVLLDEEGNPLGNRITAPIPVKLLENKNKAQFSKVLALANKFI</sequence>
<evidence type="ECO:0000313" key="11">
    <source>
        <dbReference type="WBParaSite" id="NBR_0002084201-mRNA-1"/>
    </source>
</evidence>
<dbReference type="WBParaSite" id="NBR_0002084201-mRNA-1">
    <property type="protein sequence ID" value="NBR_0002084201-mRNA-1"/>
    <property type="gene ID" value="NBR_0002084201"/>
</dbReference>
<dbReference type="HAMAP" id="MF_01367">
    <property type="entry name" value="Ribosomal_uL14"/>
    <property type="match status" value="1"/>
</dbReference>
<comment type="subcellular location">
    <subcellularLocation>
        <location evidence="1">Mitochondrion</location>
    </subcellularLocation>
</comment>
<dbReference type="Proteomes" id="UP000271162">
    <property type="component" value="Unassembled WGS sequence"/>
</dbReference>